<dbReference type="EMBL" id="RSHK01000007">
    <property type="protein sequence ID" value="MIE69561.1"/>
    <property type="molecule type" value="Genomic_DNA"/>
</dbReference>
<gene>
    <name evidence="1" type="ORF">CNQ75_11340</name>
    <name evidence="2" type="ORF">CTQ69_00240</name>
    <name evidence="3" type="ORF">DLB95_11415</name>
    <name evidence="4" type="ORF">EL06_08780</name>
</gene>
<organism evidence="1 5">
    <name type="scientific">Salmonella diarizonae</name>
    <dbReference type="NCBI Taxonomy" id="59204"/>
    <lineage>
        <taxon>Bacteria</taxon>
        <taxon>Pseudomonadati</taxon>
        <taxon>Pseudomonadota</taxon>
        <taxon>Gammaproteobacteria</taxon>
        <taxon>Enterobacterales</taxon>
        <taxon>Enterobacteriaceae</taxon>
        <taxon>Salmonella</taxon>
    </lineage>
</organism>
<dbReference type="Proteomes" id="UP000230639">
    <property type="component" value="Chromosome"/>
</dbReference>
<dbReference type="AlphaFoldDB" id="A0A2I5HQQ7"/>
<evidence type="ECO:0000313" key="5">
    <source>
        <dbReference type="Proteomes" id="UP000230639"/>
    </source>
</evidence>
<evidence type="ECO:0000313" key="3">
    <source>
        <dbReference type="EMBL" id="ECJ4377865.1"/>
    </source>
</evidence>
<protein>
    <submittedName>
        <fullName evidence="1">Uncharacterized protein</fullName>
    </submittedName>
</protein>
<reference evidence="3" key="2">
    <citation type="submission" date="2018-05" db="EMBL/GenBank/DDBJ databases">
        <authorList>
            <person name="Ashton P.M."/>
            <person name="Dallman T."/>
            <person name="Nair S."/>
            <person name="De Pinna E."/>
            <person name="Peters T."/>
            <person name="Grant K."/>
        </authorList>
    </citation>
    <scope>NUCLEOTIDE SEQUENCE [LARGE SCALE GENOMIC DNA]</scope>
    <source>
        <strain evidence="2">294779</strain>
        <strain evidence="3">474878</strain>
    </source>
</reference>
<evidence type="ECO:0000313" key="4">
    <source>
        <dbReference type="EMBL" id="MIE69561.1"/>
    </source>
</evidence>
<dbReference type="Proteomes" id="UP000839735">
    <property type="component" value="Unassembled WGS sequence"/>
</dbReference>
<name>A0A2I5HQQ7_SALDZ</name>
<evidence type="ECO:0000313" key="2">
    <source>
        <dbReference type="EMBL" id="ECC3912526.1"/>
    </source>
</evidence>
<dbReference type="EMBL" id="CP023345">
    <property type="protein sequence ID" value="ATW57591.1"/>
    <property type="molecule type" value="Genomic_DNA"/>
</dbReference>
<dbReference type="Proteomes" id="UP000839781">
    <property type="component" value="Unassembled WGS sequence"/>
</dbReference>
<accession>A0A2I5HQQ7</accession>
<sequence>MNRGRYGQDHRYSGLQISFYFGCQKYGITAEKKLAIHGELLTLQSGLMMQHFVNYLIRL</sequence>
<dbReference type="EMBL" id="AAIBIC010000001">
    <property type="protein sequence ID" value="ECC3912526.1"/>
    <property type="molecule type" value="Genomic_DNA"/>
</dbReference>
<reference evidence="4" key="3">
    <citation type="submission" date="2018-08" db="EMBL/GenBank/DDBJ databases">
        <authorList>
            <consortium name="GenomeTrakr network: Whole genome sequencing for foodborne pathogen traceback"/>
        </authorList>
    </citation>
    <scope>NUCLEOTIDE SEQUENCE [LARGE SCALE GENOMIC DNA]</scope>
    <source>
        <strain evidence="4">FMA0132</strain>
    </source>
</reference>
<reference evidence="1 5" key="1">
    <citation type="submission" date="2017-09" db="EMBL/GenBank/DDBJ databases">
        <title>Complete genome of Salmonella enterica subsp. diarizonae isolated from stool of a patient with bacterial enteropathy.</title>
        <authorList>
            <person name="Zhou J."/>
            <person name="Chen Q."/>
            <person name="Guo L."/>
            <person name="Fan J."/>
        </authorList>
    </citation>
    <scope>NUCLEOTIDE SEQUENCE [LARGE SCALE GENOMIC DNA]</scope>
    <source>
        <strain evidence="1 5">HZS154</strain>
    </source>
</reference>
<evidence type="ECO:0000313" key="1">
    <source>
        <dbReference type="EMBL" id="ATW57591.1"/>
    </source>
</evidence>
<proteinExistence type="predicted"/>
<dbReference type="EMBL" id="AAIYJF010000007">
    <property type="protein sequence ID" value="ECJ4377865.1"/>
    <property type="molecule type" value="Genomic_DNA"/>
</dbReference>
<dbReference type="Proteomes" id="UP000885362">
    <property type="component" value="Unassembled WGS sequence"/>
</dbReference>